<keyword evidence="9 12" id="KW-1133">Transmembrane helix</keyword>
<evidence type="ECO:0000256" key="9">
    <source>
        <dbReference type="ARBA" id="ARBA00022989"/>
    </source>
</evidence>
<comment type="cofactor">
    <cofactor evidence="1">
        <name>Zn(2+)</name>
        <dbReference type="ChEBI" id="CHEBI:29105"/>
    </cofactor>
</comment>
<evidence type="ECO:0000256" key="10">
    <source>
        <dbReference type="ARBA" id="ARBA00023049"/>
    </source>
</evidence>
<comment type="caution">
    <text evidence="14">The sequence shown here is derived from an EMBL/GenBank/DDBJ whole genome shotgun (WGS) entry which is preliminary data.</text>
</comment>
<dbReference type="InterPro" id="IPR001915">
    <property type="entry name" value="Peptidase_M48"/>
</dbReference>
<dbReference type="AlphaFoldDB" id="A0A7U8C3U1"/>
<keyword evidence="6" id="KW-0479">Metal-binding</keyword>
<comment type="subcellular location">
    <subcellularLocation>
        <location evidence="2">Cell membrane</location>
        <topology evidence="2">Multi-pass membrane protein</topology>
    </subcellularLocation>
</comment>
<keyword evidence="11 12" id="KW-0472">Membrane</keyword>
<feature type="domain" description="Peptidase M48" evidence="13">
    <location>
        <begin position="120"/>
        <end position="332"/>
    </location>
</feature>
<organism evidence="14 15">
    <name type="scientific">Neptuniibacter caesariensis</name>
    <dbReference type="NCBI Taxonomy" id="207954"/>
    <lineage>
        <taxon>Bacteria</taxon>
        <taxon>Pseudomonadati</taxon>
        <taxon>Pseudomonadota</taxon>
        <taxon>Gammaproteobacteria</taxon>
        <taxon>Oceanospirillales</taxon>
        <taxon>Oceanospirillaceae</taxon>
        <taxon>Neptuniibacter</taxon>
    </lineage>
</organism>
<evidence type="ECO:0000256" key="11">
    <source>
        <dbReference type="ARBA" id="ARBA00023136"/>
    </source>
</evidence>
<dbReference type="GO" id="GO:0006508">
    <property type="term" value="P:proteolysis"/>
    <property type="evidence" value="ECO:0007669"/>
    <property type="project" value="UniProtKB-KW"/>
</dbReference>
<evidence type="ECO:0000256" key="1">
    <source>
        <dbReference type="ARBA" id="ARBA00001947"/>
    </source>
</evidence>
<feature type="transmembrane region" description="Helical" evidence="12">
    <location>
        <begin position="197"/>
        <end position="219"/>
    </location>
</feature>
<dbReference type="GO" id="GO:0004222">
    <property type="term" value="F:metalloendopeptidase activity"/>
    <property type="evidence" value="ECO:0007669"/>
    <property type="project" value="InterPro"/>
</dbReference>
<keyword evidence="3" id="KW-1003">Cell membrane</keyword>
<dbReference type="PANTHER" id="PTHR43221">
    <property type="entry name" value="PROTEASE HTPX"/>
    <property type="match status" value="1"/>
</dbReference>
<dbReference type="CDD" id="cd07340">
    <property type="entry name" value="M48B_Htpx_like"/>
    <property type="match status" value="1"/>
</dbReference>
<evidence type="ECO:0000256" key="7">
    <source>
        <dbReference type="ARBA" id="ARBA00022801"/>
    </source>
</evidence>
<accession>A0A7U8C3U1</accession>
<keyword evidence="10" id="KW-0482">Metalloprotease</keyword>
<dbReference type="Pfam" id="PF01435">
    <property type="entry name" value="Peptidase_M48"/>
    <property type="match status" value="1"/>
</dbReference>
<dbReference type="GO" id="GO:0046872">
    <property type="term" value="F:metal ion binding"/>
    <property type="evidence" value="ECO:0007669"/>
    <property type="project" value="UniProtKB-KW"/>
</dbReference>
<gene>
    <name evidence="14" type="ORF">MED92_01249</name>
</gene>
<dbReference type="RefSeq" id="WP_007022269.1">
    <property type="nucleotide sequence ID" value="NZ_CH724127.1"/>
</dbReference>
<evidence type="ECO:0000259" key="13">
    <source>
        <dbReference type="Pfam" id="PF01435"/>
    </source>
</evidence>
<dbReference type="Gene3D" id="3.30.2010.10">
    <property type="entry name" value="Metalloproteases ('zincins'), catalytic domain"/>
    <property type="match status" value="1"/>
</dbReference>
<dbReference type="GO" id="GO:0005886">
    <property type="term" value="C:plasma membrane"/>
    <property type="evidence" value="ECO:0007669"/>
    <property type="project" value="UniProtKB-SubCell"/>
</dbReference>
<evidence type="ECO:0000256" key="2">
    <source>
        <dbReference type="ARBA" id="ARBA00004651"/>
    </source>
</evidence>
<evidence type="ECO:0000256" key="3">
    <source>
        <dbReference type="ARBA" id="ARBA00022475"/>
    </source>
</evidence>
<keyword evidence="5 12" id="KW-0812">Transmembrane</keyword>
<feature type="transmembrane region" description="Helical" evidence="12">
    <location>
        <begin position="16"/>
        <end position="43"/>
    </location>
</feature>
<dbReference type="OrthoDB" id="15218at2"/>
<evidence type="ECO:0000313" key="15">
    <source>
        <dbReference type="Proteomes" id="UP000002171"/>
    </source>
</evidence>
<evidence type="ECO:0000313" key="14">
    <source>
        <dbReference type="EMBL" id="EAR60993.1"/>
    </source>
</evidence>
<dbReference type="PANTHER" id="PTHR43221:SF1">
    <property type="entry name" value="PROTEASE HTPX"/>
    <property type="match status" value="1"/>
</dbReference>
<evidence type="ECO:0000256" key="12">
    <source>
        <dbReference type="SAM" id="Phobius"/>
    </source>
</evidence>
<keyword evidence="7" id="KW-0378">Hydrolase</keyword>
<reference evidence="14 15" key="1">
    <citation type="submission" date="2006-02" db="EMBL/GenBank/DDBJ databases">
        <authorList>
            <person name="Pinhassi J."/>
            <person name="Pedros-Alio C."/>
            <person name="Ferriera S."/>
            <person name="Johnson J."/>
            <person name="Kravitz S."/>
            <person name="Halpern A."/>
            <person name="Remington K."/>
            <person name="Beeson K."/>
            <person name="Tran B."/>
            <person name="Rogers Y.-H."/>
            <person name="Friedman R."/>
            <person name="Venter J.C."/>
        </authorList>
    </citation>
    <scope>NUCLEOTIDE SEQUENCE [LARGE SCALE GENOMIC DNA]</scope>
    <source>
        <strain evidence="14 15">MED92</strain>
    </source>
</reference>
<keyword evidence="8" id="KW-0862">Zinc</keyword>
<dbReference type="Proteomes" id="UP000002171">
    <property type="component" value="Unassembled WGS sequence"/>
</dbReference>
<evidence type="ECO:0000256" key="6">
    <source>
        <dbReference type="ARBA" id="ARBA00022723"/>
    </source>
</evidence>
<evidence type="ECO:0000256" key="5">
    <source>
        <dbReference type="ARBA" id="ARBA00022692"/>
    </source>
</evidence>
<evidence type="ECO:0000256" key="4">
    <source>
        <dbReference type="ARBA" id="ARBA00022670"/>
    </source>
</evidence>
<name>A0A7U8C3U1_NEPCE</name>
<sequence length="643" mass="71043">MDFFSQQDKARKNTGWLVVLFVAAVLSLIFITNLLIGLTVWFMTNDETMQQGLSVIAQTDPDSISRLFSWHTFGLISLGVGGAVFCAITYKWFQLSSGGKAVAEALGGVRIQTNTEDPDQRQVLNVVEEMALASGMPVPPVYLLEHEPGINAFAAGNSPTDAVIGVTKGCITHFKRDELQGVVAHEFSHILNGDMRLNLRLIALLHGIVFIGLVGEILARSGGNRRSDGRVAALGIALVVIGWLGTFFGNLIKAAVSRQREFLADSSAVQFTRNPDGIGNALKLIGGFSAGTEINNQHRSEISHMFFGQAIHKMSGWYATHPSIVDRILRIDSDWDGNYLHRGSETRGRKQQEDAESIEQNKKDRFAEVVVTGAAVSAGIDLQGEPHSLDDIRIEIDSIPEHLYTQAKDPLGAIAICFGLLVSKNEQLREAQLAIVSESGVRGAESLVGKSLQELDALPERFRLPLIELLLPALKSMSNNQYKVFKRTLMKLIRADKQTDLFEWCLFQLVHRYLSGEFEPDNSSRLKYKEIPQLSNEYRIVLSLLAHYGHTDSDEKERAFNRGAGAAGLYNLELLPIEECGLPEFMQAVNQMAAAYPLIKPRMLNGLKKCIEQDDQITVVEREMITSIAAVMNCPLPILKEDS</sequence>
<keyword evidence="4" id="KW-0645">Protease</keyword>
<keyword evidence="15" id="KW-1185">Reference proteome</keyword>
<dbReference type="InterPro" id="IPR050083">
    <property type="entry name" value="HtpX_protease"/>
</dbReference>
<dbReference type="EMBL" id="AAOW01000011">
    <property type="protein sequence ID" value="EAR60993.1"/>
    <property type="molecule type" value="Genomic_DNA"/>
</dbReference>
<feature type="transmembrane region" description="Helical" evidence="12">
    <location>
        <begin position="68"/>
        <end position="90"/>
    </location>
</feature>
<protein>
    <submittedName>
        <fullName evidence="14">Peptidase M48</fullName>
    </submittedName>
</protein>
<proteinExistence type="predicted"/>
<feature type="transmembrane region" description="Helical" evidence="12">
    <location>
        <begin position="231"/>
        <end position="252"/>
    </location>
</feature>
<evidence type="ECO:0000256" key="8">
    <source>
        <dbReference type="ARBA" id="ARBA00022833"/>
    </source>
</evidence>